<gene>
    <name evidence="1" type="ORF">GCM10012284_50570</name>
</gene>
<reference evidence="1" key="1">
    <citation type="journal article" date="2014" name="Int. J. Syst. Evol. Microbiol.">
        <title>Complete genome sequence of Corynebacterium casei LMG S-19264T (=DSM 44701T), isolated from a smear-ripened cheese.</title>
        <authorList>
            <consortium name="US DOE Joint Genome Institute (JGI-PGF)"/>
            <person name="Walter F."/>
            <person name="Albersmeier A."/>
            <person name="Kalinowski J."/>
            <person name="Ruckert C."/>
        </authorList>
    </citation>
    <scope>NUCLEOTIDE SEQUENCE</scope>
    <source>
        <strain evidence="1">CGMCC 4.7299</strain>
    </source>
</reference>
<dbReference type="EMBL" id="BMMX01000033">
    <property type="protein sequence ID" value="GGL09763.1"/>
    <property type="molecule type" value="Genomic_DNA"/>
</dbReference>
<dbReference type="Gene3D" id="1.10.287.1080">
    <property type="entry name" value="MazG-like"/>
    <property type="match status" value="1"/>
</dbReference>
<comment type="caution">
    <text evidence="1">The sequence shown here is derived from an EMBL/GenBank/DDBJ whole genome shotgun (WGS) entry which is preliminary data.</text>
</comment>
<protein>
    <recommendedName>
        <fullName evidence="3">MazG nucleotide pyrophosphohydrolase domain-containing protein</fullName>
    </recommendedName>
</protein>
<keyword evidence="2" id="KW-1185">Reference proteome</keyword>
<accession>A0A8J3C2M3</accession>
<proteinExistence type="predicted"/>
<dbReference type="AlphaFoldDB" id="A0A8J3C2M3"/>
<sequence>MSALETIRQMQAAAWSNKVVKGFNTADVAVEFGLLHGELAEAFDAWRRDRVAELATELADVAIYLFGLAEMNGIDLQDAVAFKLAVNAHRRYERDSSGTLLKALEVLDGTTLAPEGGDA</sequence>
<dbReference type="RefSeq" id="WP_229716139.1">
    <property type="nucleotide sequence ID" value="NZ_BMMX01000033.1"/>
</dbReference>
<dbReference type="SUPFAM" id="SSF101386">
    <property type="entry name" value="all-alpha NTP pyrophosphatases"/>
    <property type="match status" value="1"/>
</dbReference>
<name>A0A8J3C2M3_9ACTN</name>
<dbReference type="Proteomes" id="UP000656042">
    <property type="component" value="Unassembled WGS sequence"/>
</dbReference>
<evidence type="ECO:0000313" key="1">
    <source>
        <dbReference type="EMBL" id="GGL09763.1"/>
    </source>
</evidence>
<reference evidence="1" key="2">
    <citation type="submission" date="2020-09" db="EMBL/GenBank/DDBJ databases">
        <authorList>
            <person name="Sun Q."/>
            <person name="Zhou Y."/>
        </authorList>
    </citation>
    <scope>NUCLEOTIDE SEQUENCE</scope>
    <source>
        <strain evidence="1">CGMCC 4.7299</strain>
    </source>
</reference>
<evidence type="ECO:0008006" key="3">
    <source>
        <dbReference type="Google" id="ProtNLM"/>
    </source>
</evidence>
<organism evidence="1 2">
    <name type="scientific">Mangrovihabitans endophyticus</name>
    <dbReference type="NCBI Taxonomy" id="1751298"/>
    <lineage>
        <taxon>Bacteria</taxon>
        <taxon>Bacillati</taxon>
        <taxon>Actinomycetota</taxon>
        <taxon>Actinomycetes</taxon>
        <taxon>Micromonosporales</taxon>
        <taxon>Micromonosporaceae</taxon>
        <taxon>Mangrovihabitans</taxon>
    </lineage>
</organism>
<evidence type="ECO:0000313" key="2">
    <source>
        <dbReference type="Proteomes" id="UP000656042"/>
    </source>
</evidence>